<evidence type="ECO:0000256" key="1">
    <source>
        <dbReference type="ARBA" id="ARBA00022603"/>
    </source>
</evidence>
<evidence type="ECO:0000256" key="2">
    <source>
        <dbReference type="ARBA" id="ARBA00022679"/>
    </source>
</evidence>
<dbReference type="PANTHER" id="PTHR44942:SF4">
    <property type="entry name" value="METHYLTRANSFERASE TYPE 11 DOMAIN-CONTAINING PROTEIN"/>
    <property type="match status" value="1"/>
</dbReference>
<comment type="caution">
    <text evidence="4">The sequence shown here is derived from an EMBL/GenBank/DDBJ whole genome shotgun (WGS) entry which is preliminary data.</text>
</comment>
<name>A0A6L9LF29_9BACT</name>
<feature type="domain" description="Methyltransferase" evidence="3">
    <location>
        <begin position="38"/>
        <end position="145"/>
    </location>
</feature>
<keyword evidence="5" id="KW-1185">Reference proteome</keyword>
<dbReference type="InterPro" id="IPR029063">
    <property type="entry name" value="SAM-dependent_MTases_sf"/>
</dbReference>
<gene>
    <name evidence="4" type="ORF">GK108_29035</name>
</gene>
<dbReference type="PANTHER" id="PTHR44942">
    <property type="entry name" value="METHYLTRANSF_11 DOMAIN-CONTAINING PROTEIN"/>
    <property type="match status" value="1"/>
</dbReference>
<dbReference type="CDD" id="cd02440">
    <property type="entry name" value="AdoMet_MTases"/>
    <property type="match status" value="1"/>
</dbReference>
<dbReference type="EMBL" id="JAAFZH010000022">
    <property type="protein sequence ID" value="NDU98960.1"/>
    <property type="molecule type" value="Genomic_DNA"/>
</dbReference>
<evidence type="ECO:0000259" key="3">
    <source>
        <dbReference type="Pfam" id="PF13847"/>
    </source>
</evidence>
<accession>A0A6L9LF29</accession>
<keyword evidence="2 4" id="KW-0808">Transferase</keyword>
<proteinExistence type="predicted"/>
<dbReference type="Gene3D" id="3.40.50.150">
    <property type="entry name" value="Vaccinia Virus protein VP39"/>
    <property type="match status" value="1"/>
</dbReference>
<dbReference type="RefSeq" id="WP_163955094.1">
    <property type="nucleotide sequence ID" value="NZ_JAAFZH010000022.1"/>
</dbReference>
<dbReference type="Proteomes" id="UP000474175">
    <property type="component" value="Unassembled WGS sequence"/>
</dbReference>
<dbReference type="GO" id="GO:0032259">
    <property type="term" value="P:methylation"/>
    <property type="evidence" value="ECO:0007669"/>
    <property type="project" value="UniProtKB-KW"/>
</dbReference>
<dbReference type="Pfam" id="PF13847">
    <property type="entry name" value="Methyltransf_31"/>
    <property type="match status" value="1"/>
</dbReference>
<keyword evidence="1 4" id="KW-0489">Methyltransferase</keyword>
<dbReference type="InterPro" id="IPR051052">
    <property type="entry name" value="Diverse_substrate_MTase"/>
</dbReference>
<dbReference type="SUPFAM" id="SSF53335">
    <property type="entry name" value="S-adenosyl-L-methionine-dependent methyltransferases"/>
    <property type="match status" value="1"/>
</dbReference>
<evidence type="ECO:0000313" key="5">
    <source>
        <dbReference type="Proteomes" id="UP000474175"/>
    </source>
</evidence>
<reference evidence="4 5" key="1">
    <citation type="submission" date="2020-02" db="EMBL/GenBank/DDBJ databases">
        <title>Draft genome sequence of two Spirosoma agri KCTC 52727 and Spirosoma terrae KCTC 52035.</title>
        <authorList>
            <person name="Rojas J."/>
            <person name="Ambika Manirajan B."/>
            <person name="Suarez C."/>
            <person name="Ratering S."/>
            <person name="Schnell S."/>
        </authorList>
    </citation>
    <scope>NUCLEOTIDE SEQUENCE [LARGE SCALE GENOMIC DNA]</scope>
    <source>
        <strain evidence="4 5">KCTC 52035</strain>
    </source>
</reference>
<dbReference type="GO" id="GO:0008168">
    <property type="term" value="F:methyltransferase activity"/>
    <property type="evidence" value="ECO:0007669"/>
    <property type="project" value="UniProtKB-KW"/>
</dbReference>
<organism evidence="4 5">
    <name type="scientific">Spirosoma terrae</name>
    <dbReference type="NCBI Taxonomy" id="1968276"/>
    <lineage>
        <taxon>Bacteria</taxon>
        <taxon>Pseudomonadati</taxon>
        <taxon>Bacteroidota</taxon>
        <taxon>Cytophagia</taxon>
        <taxon>Cytophagales</taxon>
        <taxon>Cytophagaceae</taxon>
        <taxon>Spirosoma</taxon>
    </lineage>
</organism>
<evidence type="ECO:0000313" key="4">
    <source>
        <dbReference type="EMBL" id="NDU98960.1"/>
    </source>
</evidence>
<dbReference type="AlphaFoldDB" id="A0A6L9LF29"/>
<sequence>MADQTATERAEMPAAPNPVIERRTVDNANRNLLKFLRPGLSVLDVGCGSGAITRSIAEKIGKSGRVLGIDPNATLIEQARQHIGDLAWLDFQQGDAYTFTTDERFDLVTCARTLQWLADPEAALVTMKRLVKPGGYLSILDYNHEKISWEPAPPASMQRFYNAFLQWRQDAGFDNAIADHVGDIMKRIGFTTIQVENQFEIVHRADVTFATSSRLWSEVAELRGPQLVQSGYITESERLQAIADYDNWIETAGESMTVYLLAVEAQQPII</sequence>
<protein>
    <submittedName>
        <fullName evidence="4">Methyltransferase domain-containing protein</fullName>
    </submittedName>
</protein>
<dbReference type="InterPro" id="IPR025714">
    <property type="entry name" value="Methyltranfer_dom"/>
</dbReference>